<accession>A0ABV8MQM4</accession>
<sequence>MPRRLFHRASATLARRTLWRLGARVAVVLVVTTLLGYWHVAKSLTSTARDTLARYVTERAERESQTFLLAESNLDILKQAFLDALTRTGRDFDPQSEFDRLFTRWPDGAYRRRPGTFNSHIEAGGFIARYVEHNPALRRDLLSMHRLAGEYGRAWQRQFSATYLASVDGYFATYWPGVDWTHDTPADLQLTTLPWVTILLPENNPQRKTVWTGIWNDTVAGGWFTTCVSPIDLDGRFVYYVATSITLDSILRRTLETRLTGTYNLIFRADGQLIAHPGLADRIRLSNGRYNIEQSDDAHLRAIYHAVTRAGGQTVVENGEWNEYLGIGRIDGPGWYFVTVYPKAMLEAPAYRAARTVLLLGLLSLAFEMLLLYVALKRQVARPLAEISATARRWAGGDRSARVRLRRHIDAELAELGRAFNRLADSVESSEAKLAEYATRLENEVAARTRELTLAKELAEFASLHDPLTGLPNRVLLYERLQQAILAAERSGGHLAVLFVDLDHFKEVNDRFGHEAGDQLLRVVAARLQETVRRQDTVSRLGGDEFVILLPEVAQPDDVEPIAQKLQTALADPVTLVSGEVRVEASIGLCVYPSHGRDAETLVSNADIAMYLAKQGGRNRFQTYPGSR</sequence>
<keyword evidence="4" id="KW-0548">Nucleotidyltransferase</keyword>
<dbReference type="SUPFAM" id="SSF158472">
    <property type="entry name" value="HAMP domain-like"/>
    <property type="match status" value="1"/>
</dbReference>
<protein>
    <submittedName>
        <fullName evidence="4">Diguanylate cyclase domain-containing protein</fullName>
        <ecNumber evidence="4">2.7.7.65</ecNumber>
    </submittedName>
</protein>
<dbReference type="SUPFAM" id="SSF55073">
    <property type="entry name" value="Nucleotide cyclase"/>
    <property type="match status" value="1"/>
</dbReference>
<dbReference type="Gene3D" id="3.30.450.20">
    <property type="entry name" value="PAS domain"/>
    <property type="match status" value="1"/>
</dbReference>
<dbReference type="NCBIfam" id="TIGR00254">
    <property type="entry name" value="GGDEF"/>
    <property type="match status" value="1"/>
</dbReference>
<organism evidence="4 5">
    <name type="scientific">Chitinimonas lacunae</name>
    <dbReference type="NCBI Taxonomy" id="1963018"/>
    <lineage>
        <taxon>Bacteria</taxon>
        <taxon>Pseudomonadati</taxon>
        <taxon>Pseudomonadota</taxon>
        <taxon>Betaproteobacteria</taxon>
        <taxon>Neisseriales</taxon>
        <taxon>Chitinibacteraceae</taxon>
        <taxon>Chitinimonas</taxon>
    </lineage>
</organism>
<feature type="transmembrane region" description="Helical" evidence="1">
    <location>
        <begin position="21"/>
        <end position="40"/>
    </location>
</feature>
<comment type="caution">
    <text evidence="4">The sequence shown here is derived from an EMBL/GenBank/DDBJ whole genome shotgun (WGS) entry which is preliminary data.</text>
</comment>
<keyword evidence="1" id="KW-1133">Transmembrane helix</keyword>
<evidence type="ECO:0000313" key="5">
    <source>
        <dbReference type="Proteomes" id="UP001595791"/>
    </source>
</evidence>
<evidence type="ECO:0000259" key="2">
    <source>
        <dbReference type="PROSITE" id="PS50885"/>
    </source>
</evidence>
<keyword evidence="4" id="KW-0808">Transferase</keyword>
<dbReference type="PANTHER" id="PTHR46663">
    <property type="entry name" value="DIGUANYLATE CYCLASE DGCT-RELATED"/>
    <property type="match status" value="1"/>
</dbReference>
<keyword evidence="5" id="KW-1185">Reference proteome</keyword>
<keyword evidence="1" id="KW-0472">Membrane</keyword>
<dbReference type="Pfam" id="PF00990">
    <property type="entry name" value="GGDEF"/>
    <property type="match status" value="1"/>
</dbReference>
<dbReference type="Pfam" id="PF00672">
    <property type="entry name" value="HAMP"/>
    <property type="match status" value="1"/>
</dbReference>
<dbReference type="Gene3D" id="6.10.340.10">
    <property type="match status" value="1"/>
</dbReference>
<dbReference type="InterPro" id="IPR000160">
    <property type="entry name" value="GGDEF_dom"/>
</dbReference>
<proteinExistence type="predicted"/>
<dbReference type="Proteomes" id="UP001595791">
    <property type="component" value="Unassembled WGS sequence"/>
</dbReference>
<reference evidence="5" key="1">
    <citation type="journal article" date="2019" name="Int. J. Syst. Evol. Microbiol.">
        <title>The Global Catalogue of Microorganisms (GCM) 10K type strain sequencing project: providing services to taxonomists for standard genome sequencing and annotation.</title>
        <authorList>
            <consortium name="The Broad Institute Genomics Platform"/>
            <consortium name="The Broad Institute Genome Sequencing Center for Infectious Disease"/>
            <person name="Wu L."/>
            <person name="Ma J."/>
        </authorList>
    </citation>
    <scope>NUCLEOTIDE SEQUENCE [LARGE SCALE GENOMIC DNA]</scope>
    <source>
        <strain evidence="5">LMG 29894</strain>
    </source>
</reference>
<dbReference type="EC" id="2.7.7.65" evidence="4"/>
<dbReference type="PANTHER" id="PTHR46663:SF3">
    <property type="entry name" value="SLL0267 PROTEIN"/>
    <property type="match status" value="1"/>
</dbReference>
<dbReference type="CDD" id="cd06225">
    <property type="entry name" value="HAMP"/>
    <property type="match status" value="1"/>
</dbReference>
<keyword evidence="1" id="KW-0812">Transmembrane</keyword>
<dbReference type="PROSITE" id="PS50885">
    <property type="entry name" value="HAMP"/>
    <property type="match status" value="1"/>
</dbReference>
<gene>
    <name evidence="4" type="ORF">ACFOW7_09780</name>
</gene>
<dbReference type="InterPro" id="IPR052163">
    <property type="entry name" value="DGC-Regulatory_Protein"/>
</dbReference>
<dbReference type="SMART" id="SM00267">
    <property type="entry name" value="GGDEF"/>
    <property type="match status" value="1"/>
</dbReference>
<evidence type="ECO:0000313" key="4">
    <source>
        <dbReference type="EMBL" id="MFC4159636.1"/>
    </source>
</evidence>
<dbReference type="RefSeq" id="WP_378163615.1">
    <property type="nucleotide sequence ID" value="NZ_JBHSBU010000001.1"/>
</dbReference>
<dbReference type="EMBL" id="JBHSBU010000001">
    <property type="protein sequence ID" value="MFC4159636.1"/>
    <property type="molecule type" value="Genomic_DNA"/>
</dbReference>
<evidence type="ECO:0000256" key="1">
    <source>
        <dbReference type="SAM" id="Phobius"/>
    </source>
</evidence>
<dbReference type="PROSITE" id="PS50887">
    <property type="entry name" value="GGDEF"/>
    <property type="match status" value="1"/>
</dbReference>
<dbReference type="GO" id="GO:0052621">
    <property type="term" value="F:diguanylate cyclase activity"/>
    <property type="evidence" value="ECO:0007669"/>
    <property type="project" value="UniProtKB-EC"/>
</dbReference>
<dbReference type="InterPro" id="IPR029787">
    <property type="entry name" value="Nucleotide_cyclase"/>
</dbReference>
<dbReference type="SMART" id="SM00304">
    <property type="entry name" value="HAMP"/>
    <property type="match status" value="1"/>
</dbReference>
<dbReference type="InterPro" id="IPR043128">
    <property type="entry name" value="Rev_trsase/Diguanyl_cyclase"/>
</dbReference>
<feature type="domain" description="HAMP" evidence="2">
    <location>
        <begin position="378"/>
        <end position="432"/>
    </location>
</feature>
<dbReference type="CDD" id="cd01949">
    <property type="entry name" value="GGDEF"/>
    <property type="match status" value="1"/>
</dbReference>
<name>A0ABV8MQM4_9NEIS</name>
<dbReference type="InterPro" id="IPR003660">
    <property type="entry name" value="HAMP_dom"/>
</dbReference>
<evidence type="ECO:0000259" key="3">
    <source>
        <dbReference type="PROSITE" id="PS50887"/>
    </source>
</evidence>
<dbReference type="Gene3D" id="3.30.70.270">
    <property type="match status" value="1"/>
</dbReference>
<feature type="domain" description="GGDEF" evidence="3">
    <location>
        <begin position="493"/>
        <end position="626"/>
    </location>
</feature>